<organism evidence="2 4">
    <name type="scientific">Didymodactylos carnosus</name>
    <dbReference type="NCBI Taxonomy" id="1234261"/>
    <lineage>
        <taxon>Eukaryota</taxon>
        <taxon>Metazoa</taxon>
        <taxon>Spiralia</taxon>
        <taxon>Gnathifera</taxon>
        <taxon>Rotifera</taxon>
        <taxon>Eurotatoria</taxon>
        <taxon>Bdelloidea</taxon>
        <taxon>Philodinida</taxon>
        <taxon>Philodinidae</taxon>
        <taxon>Didymodactylos</taxon>
    </lineage>
</organism>
<evidence type="ECO:0000313" key="2">
    <source>
        <dbReference type="EMBL" id="CAF0787245.1"/>
    </source>
</evidence>
<evidence type="ECO:0000313" key="4">
    <source>
        <dbReference type="Proteomes" id="UP000663829"/>
    </source>
</evidence>
<dbReference type="EMBL" id="CAJNOQ010000320">
    <property type="protein sequence ID" value="CAF0787245.1"/>
    <property type="molecule type" value="Genomic_DNA"/>
</dbReference>
<reference evidence="2" key="1">
    <citation type="submission" date="2021-02" db="EMBL/GenBank/DDBJ databases">
        <authorList>
            <person name="Nowell W R."/>
        </authorList>
    </citation>
    <scope>NUCLEOTIDE SEQUENCE</scope>
</reference>
<dbReference type="OrthoDB" id="27483at2759"/>
<feature type="region of interest" description="Disordered" evidence="1">
    <location>
        <begin position="1"/>
        <end position="26"/>
    </location>
</feature>
<protein>
    <submittedName>
        <fullName evidence="2">Uncharacterized protein</fullName>
    </submittedName>
</protein>
<dbReference type="PANTHER" id="PTHR33099:SF7">
    <property type="entry name" value="MYND-TYPE DOMAIN-CONTAINING PROTEIN"/>
    <property type="match status" value="1"/>
</dbReference>
<dbReference type="AlphaFoldDB" id="A0A813RPA8"/>
<dbReference type="Gene3D" id="2.60.120.620">
    <property type="entry name" value="q2cbj1_9rhob like domain"/>
    <property type="match status" value="1"/>
</dbReference>
<dbReference type="PANTHER" id="PTHR33099">
    <property type="entry name" value="FE2OG DIOXYGENASE DOMAIN-CONTAINING PROTEIN"/>
    <property type="match status" value="1"/>
</dbReference>
<comment type="caution">
    <text evidence="2">The sequence shown here is derived from an EMBL/GenBank/DDBJ whole genome shotgun (WGS) entry which is preliminary data.</text>
</comment>
<accession>A0A813RPA8</accession>
<evidence type="ECO:0000313" key="3">
    <source>
        <dbReference type="EMBL" id="CAF3571214.1"/>
    </source>
</evidence>
<keyword evidence="4" id="KW-1185">Reference proteome</keyword>
<dbReference type="EMBL" id="CAJOBC010000320">
    <property type="protein sequence ID" value="CAF3571214.1"/>
    <property type="molecule type" value="Genomic_DNA"/>
</dbReference>
<proteinExistence type="predicted"/>
<sequence>MSGPDESEEQNRSSFSTESESVESEVDIEHNYKQTLNSLITNIECPENYCNGGEINEEHQPWLYVSGVGSILLPLTQAQAAAIIDKCIYLPDQSNKEIEDVDDSTIRKTWQLTSCSFRIRSLEWQSVILEYLKSKIINDLGLNSAFLIENSFELKLSKLLLYETGGCFKPFNYDKEQNVIAVLFVYLLSAYEGGELIVENKKQQHLFDYSSDSNKKMYYIVYYAKSSFYTTFSILLEQTPHSQYLKERTCNYEIQPVRSGYKFALMYEVIVEKCQQIPGIYLTPDSHNEILIEQTRNALSEWLKGSDGLTKLIIPTTNSYTKGDIMQLSLNKKDRALTNLLWLSIKRFSCKLLSSLTNINNSSHDEFLLYFGTLKREVEVDDEGDDLTDRTTITNLILVNDIEKFEFNKRFLTDTFHFKKEKKLSVNHRHLLPDDYWDDLTPSVSRINRQSGNEVLCYNNIGVLLIVPFHQKYQLLLDNINNLGDVLNRMCRTTENNLLTISPHDLSSSSKENKFYSIFKFESIEILNCFLMSDNQNYYIRVILQNFLLLVKQQTINDESIINVIETIMKHNLFIKQLLSDKKFESIINELGDKCGWKKIECQIFNAFQLSLKRSTSNIQSAAEFLISFVTTTSEKHEILFLKLCMINELLTVTINSLPKSEIMWKNVSRWRILSDLCPIIHLLSLFHTVYLSSLTFISSFLIKFIDKKYETTEIIDGVLQPTLISCLIKIWPIICKNSLIIPLWFQMLYNYCLNILNESCNQQLSIISPIWTRITTEINCECNNCKLLQNFFEDENANKQQFIMVNIQQRQHFNRTIDQLELPLTLIIEHNGDNENLWIKKNGSKIRKCEKYESLRQQLIDMNIKKLNELESLSIYNTSVPITKITTISNSNLNSLNSDLV</sequence>
<name>A0A813RPA8_9BILA</name>
<dbReference type="Proteomes" id="UP000663829">
    <property type="component" value="Unassembled WGS sequence"/>
</dbReference>
<gene>
    <name evidence="2" type="ORF">GPM918_LOCUS2804</name>
    <name evidence="3" type="ORF">SRO942_LOCUS2804</name>
</gene>
<dbReference type="Proteomes" id="UP000681722">
    <property type="component" value="Unassembled WGS sequence"/>
</dbReference>
<evidence type="ECO:0000256" key="1">
    <source>
        <dbReference type="SAM" id="MobiDB-lite"/>
    </source>
</evidence>